<dbReference type="PRINTS" id="PR00111">
    <property type="entry name" value="ABHYDROLASE"/>
</dbReference>
<accession>A0A1R3RHY3</accession>
<dbReference type="AlphaFoldDB" id="A0A1R3RHY3"/>
<dbReference type="Gene3D" id="3.40.50.1820">
    <property type="entry name" value="alpha/beta hydrolase"/>
    <property type="match status" value="1"/>
</dbReference>
<dbReference type="VEuPathDB" id="FungiDB:ASPCADRAFT_6835"/>
<organism evidence="2 4">
    <name type="scientific">Aspergillus carbonarius (strain ITEM 5010)</name>
    <dbReference type="NCBI Taxonomy" id="602072"/>
    <lineage>
        <taxon>Eukaryota</taxon>
        <taxon>Fungi</taxon>
        <taxon>Dikarya</taxon>
        <taxon>Ascomycota</taxon>
        <taxon>Pezizomycotina</taxon>
        <taxon>Eurotiomycetes</taxon>
        <taxon>Eurotiomycetidae</taxon>
        <taxon>Eurotiales</taxon>
        <taxon>Aspergillaceae</taxon>
        <taxon>Aspergillus</taxon>
        <taxon>Aspergillus subgen. Circumdati</taxon>
    </lineage>
</organism>
<dbReference type="VEuPathDB" id="FungiDB:ASPCADRAFT_406882"/>
<evidence type="ECO:0000313" key="2">
    <source>
        <dbReference type="EMBL" id="OOF94078.1"/>
    </source>
</evidence>
<evidence type="ECO:0000313" key="3">
    <source>
        <dbReference type="EMBL" id="OOF94148.1"/>
    </source>
</evidence>
<dbReference type="InterPro" id="IPR050266">
    <property type="entry name" value="AB_hydrolase_sf"/>
</dbReference>
<dbReference type="EMBL" id="KV907502">
    <property type="protein sequence ID" value="OOF94148.1"/>
    <property type="molecule type" value="Genomic_DNA"/>
</dbReference>
<dbReference type="EMBL" id="KV907502">
    <property type="protein sequence ID" value="OOF94078.1"/>
    <property type="molecule type" value="Genomic_DNA"/>
</dbReference>
<dbReference type="InterPro" id="IPR029058">
    <property type="entry name" value="AB_hydrolase_fold"/>
</dbReference>
<sequence length="313" mass="34490">MSTPSPWQSGTHAGLVSLGTHSLYLVGAGPPRPMTRTGHLQPAIIIEAGHCSGQAEWVAVSRSIAQRARVYRYDRAGYGRSEASPVAYSAANRVRDLAQLLNVAEIAPPYVLVGHSYGGVLVREFVRQYPELVAGMVLVDSARSMMVLPTGWESLLGEDSYYAVVGLDANHVMGEEEYQAIKEDERRNLPAARLEGALVEESTKEVNEAMPEGCLVLGDHRVSVIFANMSVDFRKIYDHAVENEIGTEDAQRQLAVRLEDMAQVDEAGQRAHLGLSRQSRFVYAEGKARTHNLQYVAPEVIRDEVFWVLGLTE</sequence>
<gene>
    <name evidence="2" type="ORF">ASPCADRAFT_406882</name>
    <name evidence="3" type="ORF">ASPCADRAFT_6835</name>
</gene>
<protein>
    <recommendedName>
        <fullName evidence="1">AB hydrolase-1 domain-containing protein</fullName>
    </recommendedName>
</protein>
<feature type="domain" description="AB hydrolase-1" evidence="1">
    <location>
        <begin position="42"/>
        <end position="148"/>
    </location>
</feature>
<dbReference type="OMA" id="FTETNGH"/>
<dbReference type="OrthoDB" id="294702at2759"/>
<dbReference type="PANTHER" id="PTHR43798:SF33">
    <property type="entry name" value="HYDROLASE, PUTATIVE (AFU_ORTHOLOGUE AFUA_2G14860)-RELATED"/>
    <property type="match status" value="1"/>
</dbReference>
<dbReference type="PANTHER" id="PTHR43798">
    <property type="entry name" value="MONOACYLGLYCEROL LIPASE"/>
    <property type="match status" value="1"/>
</dbReference>
<proteinExistence type="predicted"/>
<dbReference type="Pfam" id="PF00561">
    <property type="entry name" value="Abhydrolase_1"/>
    <property type="match status" value="1"/>
</dbReference>
<dbReference type="STRING" id="602072.A0A1R3RHY3"/>
<reference evidence="4" key="2">
    <citation type="journal article" date="2017" name="Genome Biol.">
        <title>Comparative genomics reveals high biological diversity and specific adaptations in the industrially and medically important fungal genus Aspergillus.</title>
        <authorList>
            <person name="de Vries R.P."/>
            <person name="Riley R."/>
            <person name="Wiebenga A."/>
            <person name="Aguilar-Osorio G."/>
            <person name="Amillis S."/>
            <person name="Uchima C.A."/>
            <person name="Anderluh G."/>
            <person name="Asadollahi M."/>
            <person name="Askin M."/>
            <person name="Barry K."/>
            <person name="Battaglia E."/>
            <person name="Bayram O."/>
            <person name="Benocci T."/>
            <person name="Braus-Stromeyer S.A."/>
            <person name="Caldana C."/>
            <person name="Canovas D."/>
            <person name="Cerqueira G.C."/>
            <person name="Chen F."/>
            <person name="Chen W."/>
            <person name="Choi C."/>
            <person name="Clum A."/>
            <person name="Dos Santos R.A."/>
            <person name="Damasio A.R."/>
            <person name="Diallinas G."/>
            <person name="Emri T."/>
            <person name="Fekete E."/>
            <person name="Flipphi M."/>
            <person name="Freyberg S."/>
            <person name="Gallo A."/>
            <person name="Gournas C."/>
            <person name="Habgood R."/>
            <person name="Hainaut M."/>
            <person name="Harispe M.L."/>
            <person name="Henrissat B."/>
            <person name="Hilden K.S."/>
            <person name="Hope R."/>
            <person name="Hossain A."/>
            <person name="Karabika E."/>
            <person name="Karaffa L."/>
            <person name="Karanyi Z."/>
            <person name="Krasevec N."/>
            <person name="Kuo A."/>
            <person name="Kusch H."/>
            <person name="LaButti K."/>
            <person name="Lagendijk E.L."/>
            <person name="Lapidus A."/>
            <person name="Levasseur A."/>
            <person name="Lindquist E."/>
            <person name="Lipzen A."/>
            <person name="Logrieco A.F."/>
            <person name="MacCabe A."/>
            <person name="Maekelae M.R."/>
            <person name="Malavazi I."/>
            <person name="Melin P."/>
            <person name="Meyer V."/>
            <person name="Mielnichuk N."/>
            <person name="Miskei M."/>
            <person name="Molnar A.P."/>
            <person name="Mule G."/>
            <person name="Ngan C.Y."/>
            <person name="Orejas M."/>
            <person name="Orosz E."/>
            <person name="Ouedraogo J.P."/>
            <person name="Overkamp K.M."/>
            <person name="Park H.-S."/>
            <person name="Perrone G."/>
            <person name="Piumi F."/>
            <person name="Punt P.J."/>
            <person name="Ram A.F."/>
            <person name="Ramon A."/>
            <person name="Rauscher S."/>
            <person name="Record E."/>
            <person name="Riano-Pachon D.M."/>
            <person name="Robert V."/>
            <person name="Roehrig J."/>
            <person name="Ruller R."/>
            <person name="Salamov A."/>
            <person name="Salih N.S."/>
            <person name="Samson R.A."/>
            <person name="Sandor E."/>
            <person name="Sanguinetti M."/>
            <person name="Schuetze T."/>
            <person name="Sepcic K."/>
            <person name="Shelest E."/>
            <person name="Sherlock G."/>
            <person name="Sophianopoulou V."/>
            <person name="Squina F.M."/>
            <person name="Sun H."/>
            <person name="Susca A."/>
            <person name="Todd R.B."/>
            <person name="Tsang A."/>
            <person name="Unkles S.E."/>
            <person name="van de Wiele N."/>
            <person name="van Rossen-Uffink D."/>
            <person name="Oliveira J.V."/>
            <person name="Vesth T.C."/>
            <person name="Visser J."/>
            <person name="Yu J.-H."/>
            <person name="Zhou M."/>
            <person name="Andersen M.R."/>
            <person name="Archer D.B."/>
            <person name="Baker S.E."/>
            <person name="Benoit I."/>
            <person name="Brakhage A.A."/>
            <person name="Braus G.H."/>
            <person name="Fischer R."/>
            <person name="Frisvad J.C."/>
            <person name="Goldman G.H."/>
            <person name="Houbraken J."/>
            <person name="Oakley B."/>
            <person name="Pocsi I."/>
            <person name="Scazzocchio C."/>
            <person name="Seiboth B."/>
            <person name="vanKuyk P.A."/>
            <person name="Wortman J."/>
            <person name="Dyer P.S."/>
            <person name="Grigoriev I.V."/>
        </authorList>
    </citation>
    <scope>NUCLEOTIDE SEQUENCE [LARGE SCALE GENOMIC DNA]</scope>
    <source>
        <strain evidence="4">ITEM 5010</strain>
    </source>
</reference>
<dbReference type="GO" id="GO:0016020">
    <property type="term" value="C:membrane"/>
    <property type="evidence" value="ECO:0007669"/>
    <property type="project" value="TreeGrafter"/>
</dbReference>
<evidence type="ECO:0000259" key="1">
    <source>
        <dbReference type="Pfam" id="PF00561"/>
    </source>
</evidence>
<dbReference type="InterPro" id="IPR000073">
    <property type="entry name" value="AB_hydrolase_1"/>
</dbReference>
<dbReference type="Proteomes" id="UP000188318">
    <property type="component" value="Unassembled WGS sequence"/>
</dbReference>
<dbReference type="SUPFAM" id="SSF53474">
    <property type="entry name" value="alpha/beta-Hydrolases"/>
    <property type="match status" value="1"/>
</dbReference>
<keyword evidence="4" id="KW-1185">Reference proteome</keyword>
<evidence type="ECO:0000313" key="4">
    <source>
        <dbReference type="Proteomes" id="UP000188318"/>
    </source>
</evidence>
<name>A0A1R3RHY3_ASPC5</name>
<reference evidence="2" key="1">
    <citation type="submission" date="2016-12" db="EMBL/GenBank/DDBJ databases">
        <authorList>
            <consortium name="DOE Joint Genome Institute"/>
            <person name="Riley R."/>
            <person name="Kuo A."/>
            <person name="Sun H."/>
            <person name="Pangilinan J."/>
            <person name="Culley D."/>
            <person name="Salamov A."/>
            <person name="Magnuson J."/>
            <person name="Bruno K."/>
            <person name="Henrissat B."/>
            <person name="Berka R."/>
            <person name="Tsang A."/>
            <person name="Barry K."/>
            <person name="lapidus A."/>
            <person name="Martin J."/>
            <person name="Lindquist E."/>
            <person name="Wang Z."/>
            <person name="Baker S."/>
            <person name="Grigoriev I."/>
            <person name="Nordberg H.P."/>
            <person name="Cantor M.N."/>
            <person name="Hua S.X."/>
        </authorList>
    </citation>
    <scope>NUCLEOTIDE SEQUENCE [LARGE SCALE GENOMIC DNA]</scope>
    <source>
        <strain evidence="2">ITEM 5010</strain>
    </source>
</reference>